<dbReference type="AlphaFoldDB" id="A0A6G1QUR4"/>
<dbReference type="EMBL" id="CM015734">
    <property type="protein sequence ID" value="KAF3706441.1"/>
    <property type="molecule type" value="Genomic_DNA"/>
</dbReference>
<sequence>MNWPNQDPVIDAREAFKVLYRPQPPRHFTKRSTALTSQSDPANGHYLRLQRGQPQFTLPAVQRCPPRLTLPTCLVPVSVPVAVASLCHGCVNPLFLEASNAGDAVASTYCHQCSGNCRLLMNSSGTPLGTPIASVSSFSRGEQEDLGSKEISCGRHGGTVGAADGWGMEQKCTAESQAERGAEPTSFELTWSLYFIFLALSLQHLRTMVEAHTTEHLEDKHKFFSHILKGMLQDAKQTKAIKACRRASFWALIFVNLDQGQIIKMLAANYVRLMKNDDSSLCFIIQPEQRTWYCSGGHNCMQSFVLMTAVRIPPVHHKSPDHLSNLHEPPAALLRPVILFDSSAPNSMATSRPPPATRHSIAPSSTRSQAWIWLSLFGHRSPSALPFPPVSTCAAYPNKPL</sequence>
<keyword evidence="2" id="KW-1185">Reference proteome</keyword>
<organism evidence="1 2">
    <name type="scientific">Channa argus</name>
    <name type="common">Northern snakehead</name>
    <name type="synonym">Ophicephalus argus</name>
    <dbReference type="NCBI Taxonomy" id="215402"/>
    <lineage>
        <taxon>Eukaryota</taxon>
        <taxon>Metazoa</taxon>
        <taxon>Chordata</taxon>
        <taxon>Craniata</taxon>
        <taxon>Vertebrata</taxon>
        <taxon>Euteleostomi</taxon>
        <taxon>Actinopterygii</taxon>
        <taxon>Neopterygii</taxon>
        <taxon>Teleostei</taxon>
        <taxon>Neoteleostei</taxon>
        <taxon>Acanthomorphata</taxon>
        <taxon>Anabantaria</taxon>
        <taxon>Anabantiformes</taxon>
        <taxon>Channoidei</taxon>
        <taxon>Channidae</taxon>
        <taxon>Channa</taxon>
    </lineage>
</organism>
<evidence type="ECO:0000313" key="1">
    <source>
        <dbReference type="EMBL" id="KAF3706441.1"/>
    </source>
</evidence>
<reference evidence="2" key="2">
    <citation type="submission" date="2019-02" db="EMBL/GenBank/DDBJ databases">
        <title>Opniocepnalus argus Var Kimnra genome.</title>
        <authorList>
            <person name="Zhou C."/>
            <person name="Xiao S."/>
        </authorList>
    </citation>
    <scope>NUCLEOTIDE SEQUENCE [LARGE SCALE GENOMIC DNA]</scope>
</reference>
<accession>A0A6G1QUR4</accession>
<dbReference type="Proteomes" id="UP000503349">
    <property type="component" value="Chromosome 23"/>
</dbReference>
<evidence type="ECO:0000313" key="2">
    <source>
        <dbReference type="Proteomes" id="UP000503349"/>
    </source>
</evidence>
<reference evidence="1 2" key="1">
    <citation type="submission" date="2019-02" db="EMBL/GenBank/DDBJ databases">
        <title>Opniocepnalus argus genome.</title>
        <authorList>
            <person name="Zhou C."/>
            <person name="Xiao S."/>
        </authorList>
    </citation>
    <scope>NUCLEOTIDE SEQUENCE [LARGE SCALE GENOMIC DNA]</scope>
    <source>
        <strain evidence="1">OARG1902GOOAL</strain>
        <tissue evidence="1">Muscle</tissue>
    </source>
</reference>
<proteinExistence type="predicted"/>
<protein>
    <submittedName>
        <fullName evidence="1">Uncharacterized protein</fullName>
    </submittedName>
</protein>
<name>A0A6G1QUR4_CHAAH</name>
<gene>
    <name evidence="1" type="ORF">EXN66_Car022133</name>
</gene>